<dbReference type="PANTHER" id="PTHR23044:SF61">
    <property type="entry name" value="3'-5' EXORIBONUCLEASE 1-RELATED"/>
    <property type="match status" value="1"/>
</dbReference>
<name>A0ABP9F7H6_9GAMM</name>
<evidence type="ECO:0000313" key="5">
    <source>
        <dbReference type="Proteomes" id="UP001499988"/>
    </source>
</evidence>
<dbReference type="InterPro" id="IPR051274">
    <property type="entry name" value="3-5_Exoribonuclease"/>
</dbReference>
<gene>
    <name evidence="4" type="ORF">GCM10023333_30480</name>
</gene>
<keyword evidence="2 4" id="KW-0269">Exonuclease</keyword>
<keyword evidence="2 4" id="KW-0378">Hydrolase</keyword>
<dbReference type="InterPro" id="IPR036397">
    <property type="entry name" value="RNaseH_sf"/>
</dbReference>
<evidence type="ECO:0000256" key="2">
    <source>
        <dbReference type="ARBA" id="ARBA00022839"/>
    </source>
</evidence>
<comment type="caution">
    <text evidence="4">The sequence shown here is derived from an EMBL/GenBank/DDBJ whole genome shotgun (WGS) entry which is preliminary data.</text>
</comment>
<evidence type="ECO:0000256" key="1">
    <source>
        <dbReference type="ARBA" id="ARBA00022722"/>
    </source>
</evidence>
<reference evidence="5" key="1">
    <citation type="journal article" date="2019" name="Int. J. Syst. Evol. Microbiol.">
        <title>The Global Catalogue of Microorganisms (GCM) 10K type strain sequencing project: providing services to taxonomists for standard genome sequencing and annotation.</title>
        <authorList>
            <consortium name="The Broad Institute Genomics Platform"/>
            <consortium name="The Broad Institute Genome Sequencing Center for Infectious Disease"/>
            <person name="Wu L."/>
            <person name="Ma J."/>
        </authorList>
    </citation>
    <scope>NUCLEOTIDE SEQUENCE [LARGE SCALE GENOMIC DNA]</scope>
    <source>
        <strain evidence="5">JCM 18401</strain>
    </source>
</reference>
<keyword evidence="1" id="KW-0540">Nuclease</keyword>
<accession>A0ABP9F7H6</accession>
<dbReference type="SMART" id="SM00479">
    <property type="entry name" value="EXOIII"/>
    <property type="match status" value="1"/>
</dbReference>
<dbReference type="RefSeq" id="WP_345336305.1">
    <property type="nucleotide sequence ID" value="NZ_BAABJZ010000094.1"/>
</dbReference>
<dbReference type="SUPFAM" id="SSF53098">
    <property type="entry name" value="Ribonuclease H-like"/>
    <property type="match status" value="1"/>
</dbReference>
<proteinExistence type="predicted"/>
<dbReference type="GO" id="GO:0004527">
    <property type="term" value="F:exonuclease activity"/>
    <property type="evidence" value="ECO:0007669"/>
    <property type="project" value="UniProtKB-KW"/>
</dbReference>
<feature type="domain" description="Exonuclease" evidence="3">
    <location>
        <begin position="4"/>
        <end position="186"/>
    </location>
</feature>
<dbReference type="Gene3D" id="3.30.420.10">
    <property type="entry name" value="Ribonuclease H-like superfamily/Ribonuclease H"/>
    <property type="match status" value="1"/>
</dbReference>
<evidence type="ECO:0000313" key="4">
    <source>
        <dbReference type="EMBL" id="GAA4895186.1"/>
    </source>
</evidence>
<dbReference type="InterPro" id="IPR012337">
    <property type="entry name" value="RNaseH-like_sf"/>
</dbReference>
<dbReference type="Pfam" id="PF00929">
    <property type="entry name" value="RNase_T"/>
    <property type="match status" value="1"/>
</dbReference>
<dbReference type="Proteomes" id="UP001499988">
    <property type="component" value="Unassembled WGS sequence"/>
</dbReference>
<keyword evidence="5" id="KW-1185">Reference proteome</keyword>
<dbReference type="PANTHER" id="PTHR23044">
    <property type="entry name" value="3'-5' EXONUCLEASE ERI1-RELATED"/>
    <property type="match status" value="1"/>
</dbReference>
<evidence type="ECO:0000259" key="3">
    <source>
        <dbReference type="SMART" id="SM00479"/>
    </source>
</evidence>
<sequence>MAKRILCIDTELSCWDNPEYQRAQTLEIFQIGLAEIDVDTLEIHRTGRYYVNNTRHEVTPFCFQLTGISQATLDKRGFALEHVAKLLREKWGVAQRWNALVCWGDERALLEPDFVAKGVPYPFHNGLFNLADYYRFGFCQSKRDNPAQHQVATHYGVELAQPQHDAEADAITLARITIAMIKAGDLWPMLQHRQSKTA</sequence>
<organism evidence="4 5">
    <name type="scientific">Ferrimonas pelagia</name>
    <dbReference type="NCBI Taxonomy" id="1177826"/>
    <lineage>
        <taxon>Bacteria</taxon>
        <taxon>Pseudomonadati</taxon>
        <taxon>Pseudomonadota</taxon>
        <taxon>Gammaproteobacteria</taxon>
        <taxon>Alteromonadales</taxon>
        <taxon>Ferrimonadaceae</taxon>
        <taxon>Ferrimonas</taxon>
    </lineage>
</organism>
<dbReference type="EMBL" id="BAABJZ010000094">
    <property type="protein sequence ID" value="GAA4895186.1"/>
    <property type="molecule type" value="Genomic_DNA"/>
</dbReference>
<protein>
    <submittedName>
        <fullName evidence="4">3'-5' exonuclease</fullName>
    </submittedName>
</protein>
<dbReference type="InterPro" id="IPR013520">
    <property type="entry name" value="Ribonucl_H"/>
</dbReference>